<evidence type="ECO:0000256" key="8">
    <source>
        <dbReference type="SAM" id="Coils"/>
    </source>
</evidence>
<evidence type="ECO:0000256" key="5">
    <source>
        <dbReference type="ARBA" id="ARBA00022917"/>
    </source>
</evidence>
<dbReference type="CDD" id="cd00496">
    <property type="entry name" value="PheRS_alpha_core"/>
    <property type="match status" value="1"/>
</dbReference>
<proteinExistence type="predicted"/>
<dbReference type="InterPro" id="IPR010978">
    <property type="entry name" value="tRNA-bd_arm"/>
</dbReference>
<reference evidence="10 11" key="2">
    <citation type="journal article" date="2020" name="Cell Rep.">
        <title>Acquisition and Adaptation of Ultra-small Parasitic Reduced Genome Bacteria to Mammalian Hosts.</title>
        <authorList>
            <person name="McLean J.S."/>
            <person name="Bor B."/>
            <person name="Kerns K.A."/>
            <person name="Liu Q."/>
            <person name="To T.T."/>
            <person name="Solden L."/>
            <person name="Hendrickson E.L."/>
            <person name="Wrighton K."/>
            <person name="Shi W."/>
            <person name="He X."/>
        </authorList>
    </citation>
    <scope>NUCLEOTIDE SEQUENCE [LARGE SCALE GENOMIC DNA]</scope>
    <source>
        <strain evidence="10 11">TM7_CMJM_G6_1_HOT_870</strain>
    </source>
</reference>
<evidence type="ECO:0000256" key="7">
    <source>
        <dbReference type="ARBA" id="ARBA00049255"/>
    </source>
</evidence>
<dbReference type="EC" id="6.1.1.20" evidence="1"/>
<sequence length="338" mass="38643">MEKIEQVRKQLLEKIESLQNPSDILKSSEIKDLYKMIPTLAGEHRKTFGEKVNQLKNEIQSIVEQKKQEIEEQEVQSLDITAPFGESTAKGSYKPKLIGCENGSLHPLQKELQKVVDIYVRMGFEAVESRQIDDDWNMFGALNFPENHPARDGYDTFRTEEGFIPPAHTSTMQNRVLKHGKEQLEKEGQIAHISYGRVFRNEDLDATHEHTFYQCEGVFVSKNANLSQMLGTLHAFFEEYYGQKLTIKTQPGYFPFTEPSLEFLIEKPASLGGKKGEWLEMLGCGMIHPNVLEAAGIDSSKYRGFAWGGGIERLVMLKYGISDIRYFESAKLEFLKEF</sequence>
<evidence type="ECO:0000256" key="6">
    <source>
        <dbReference type="ARBA" id="ARBA00023146"/>
    </source>
</evidence>
<keyword evidence="6" id="KW-0030">Aminoacyl-tRNA synthetase</keyword>
<dbReference type="PANTHER" id="PTHR11538:SF41">
    <property type="entry name" value="PHENYLALANINE--TRNA LIGASE, MITOCHONDRIAL"/>
    <property type="match status" value="1"/>
</dbReference>
<dbReference type="Proteomes" id="UP001190925">
    <property type="component" value="Unassembled WGS sequence"/>
</dbReference>
<evidence type="ECO:0000259" key="9">
    <source>
        <dbReference type="PROSITE" id="PS50862"/>
    </source>
</evidence>
<dbReference type="EMBL" id="PRLK01000003">
    <property type="protein sequence ID" value="RYC72741.1"/>
    <property type="molecule type" value="Genomic_DNA"/>
</dbReference>
<dbReference type="Pfam" id="PF01409">
    <property type="entry name" value="tRNA-synt_2d"/>
    <property type="match status" value="1"/>
</dbReference>
<organism evidence="10 11">
    <name type="scientific">Candidatus Nanogingivalis gingivitcus</name>
    <dbReference type="NCBI Taxonomy" id="2171992"/>
    <lineage>
        <taxon>Bacteria</taxon>
        <taxon>Candidatus Saccharimonadota</taxon>
        <taxon>Candidatus Nanosyncoccalia</taxon>
        <taxon>Candidatus Nanogingivales</taxon>
        <taxon>Candidatus Nanogingivalaceae</taxon>
        <taxon>Candidatus Nanogingivalis</taxon>
    </lineage>
</organism>
<evidence type="ECO:0000256" key="1">
    <source>
        <dbReference type="ARBA" id="ARBA00012814"/>
    </source>
</evidence>
<feature type="domain" description="Aminoacyl-transfer RNA synthetases class-II family profile" evidence="9">
    <location>
        <begin position="195"/>
        <end position="317"/>
    </location>
</feature>
<dbReference type="Pfam" id="PF02912">
    <property type="entry name" value="Phe_tRNA-synt_N"/>
    <property type="match status" value="1"/>
</dbReference>
<dbReference type="PROSITE" id="PS50862">
    <property type="entry name" value="AA_TRNA_LIGASE_II"/>
    <property type="match status" value="1"/>
</dbReference>
<accession>A0ABY0FIF7</accession>
<keyword evidence="3" id="KW-0547">Nucleotide-binding</keyword>
<keyword evidence="5" id="KW-0648">Protein biosynthesis</keyword>
<dbReference type="RefSeq" id="WP_129718655.1">
    <property type="nucleotide sequence ID" value="NZ_PRLK01000003.1"/>
</dbReference>
<dbReference type="GO" id="GO:0004826">
    <property type="term" value="F:phenylalanine-tRNA ligase activity"/>
    <property type="evidence" value="ECO:0007669"/>
    <property type="project" value="UniProtKB-EC"/>
</dbReference>
<dbReference type="InterPro" id="IPR006195">
    <property type="entry name" value="aa-tRNA-synth_II"/>
</dbReference>
<comment type="caution">
    <text evidence="10">The sequence shown here is derived from an EMBL/GenBank/DDBJ whole genome shotgun (WGS) entry which is preliminary data.</text>
</comment>
<keyword evidence="8" id="KW-0175">Coiled coil</keyword>
<dbReference type="InterPro" id="IPR002319">
    <property type="entry name" value="Phenylalanyl-tRNA_Synthase"/>
</dbReference>
<dbReference type="InterPro" id="IPR045864">
    <property type="entry name" value="aa-tRNA-synth_II/BPL/LPL"/>
</dbReference>
<evidence type="ECO:0000256" key="2">
    <source>
        <dbReference type="ARBA" id="ARBA00022598"/>
    </source>
</evidence>
<evidence type="ECO:0000256" key="4">
    <source>
        <dbReference type="ARBA" id="ARBA00022840"/>
    </source>
</evidence>
<evidence type="ECO:0000313" key="11">
    <source>
        <dbReference type="Proteomes" id="UP001190925"/>
    </source>
</evidence>
<dbReference type="Gene3D" id="3.30.930.10">
    <property type="entry name" value="Bira Bifunctional Protein, Domain 2"/>
    <property type="match status" value="1"/>
</dbReference>
<feature type="coiled-coil region" evidence="8">
    <location>
        <begin position="45"/>
        <end position="76"/>
    </location>
</feature>
<dbReference type="SUPFAM" id="SSF46589">
    <property type="entry name" value="tRNA-binding arm"/>
    <property type="match status" value="1"/>
</dbReference>
<gene>
    <name evidence="10" type="primary">pheS</name>
    <name evidence="10" type="ORF">G6CMJM_00233</name>
</gene>
<dbReference type="PANTHER" id="PTHR11538">
    <property type="entry name" value="PHENYLALANYL-TRNA SYNTHETASE"/>
    <property type="match status" value="1"/>
</dbReference>
<dbReference type="InterPro" id="IPR004188">
    <property type="entry name" value="Phe-tRNA_ligase_II_N"/>
</dbReference>
<evidence type="ECO:0000313" key="10">
    <source>
        <dbReference type="EMBL" id="RYC72741.1"/>
    </source>
</evidence>
<keyword evidence="4" id="KW-0067">ATP-binding</keyword>
<evidence type="ECO:0000256" key="3">
    <source>
        <dbReference type="ARBA" id="ARBA00022741"/>
    </source>
</evidence>
<name>A0ABY0FIF7_9BACT</name>
<reference evidence="10 11" key="1">
    <citation type="journal article" date="2018" name="bioRxiv">
        <title>Evidence of independent acquisition and adaption of ultra-small bacteria to human hosts across the highly diverse yet reduced genomes of the phylum Saccharibacteria.</title>
        <authorList>
            <person name="McLean J.S."/>
            <person name="Bor B."/>
            <person name="To T.T."/>
            <person name="Liu Q."/>
            <person name="Kearns K.A."/>
            <person name="Solden L.M."/>
            <person name="Wrighton K.C."/>
            <person name="He X."/>
            <person name="Shi W."/>
        </authorList>
    </citation>
    <scope>NUCLEOTIDE SEQUENCE [LARGE SCALE GENOMIC DNA]</scope>
    <source>
        <strain evidence="10 11">TM7_CMJM_G6_1_HOT_870</strain>
    </source>
</reference>
<protein>
    <recommendedName>
        <fullName evidence="1">phenylalanine--tRNA ligase</fullName>
        <ecNumber evidence="1">6.1.1.20</ecNumber>
    </recommendedName>
</protein>
<comment type="catalytic activity">
    <reaction evidence="7">
        <text>tRNA(Phe) + L-phenylalanine + ATP = L-phenylalanyl-tRNA(Phe) + AMP + diphosphate + H(+)</text>
        <dbReference type="Rhea" id="RHEA:19413"/>
        <dbReference type="Rhea" id="RHEA-COMP:9668"/>
        <dbReference type="Rhea" id="RHEA-COMP:9699"/>
        <dbReference type="ChEBI" id="CHEBI:15378"/>
        <dbReference type="ChEBI" id="CHEBI:30616"/>
        <dbReference type="ChEBI" id="CHEBI:33019"/>
        <dbReference type="ChEBI" id="CHEBI:58095"/>
        <dbReference type="ChEBI" id="CHEBI:78442"/>
        <dbReference type="ChEBI" id="CHEBI:78531"/>
        <dbReference type="ChEBI" id="CHEBI:456215"/>
        <dbReference type="EC" id="6.1.1.20"/>
    </reaction>
</comment>
<keyword evidence="2 10" id="KW-0436">Ligase</keyword>
<dbReference type="SUPFAM" id="SSF55681">
    <property type="entry name" value="Class II aaRS and biotin synthetases"/>
    <property type="match status" value="1"/>
</dbReference>
<keyword evidence="11" id="KW-1185">Reference proteome</keyword>